<evidence type="ECO:0000313" key="3">
    <source>
        <dbReference type="Proteomes" id="UP001597044"/>
    </source>
</evidence>
<reference evidence="3" key="1">
    <citation type="journal article" date="2019" name="Int. J. Syst. Evol. Microbiol.">
        <title>The Global Catalogue of Microorganisms (GCM) 10K type strain sequencing project: providing services to taxonomists for standard genome sequencing and annotation.</title>
        <authorList>
            <consortium name="The Broad Institute Genomics Platform"/>
            <consortium name="The Broad Institute Genome Sequencing Center for Infectious Disease"/>
            <person name="Wu L."/>
            <person name="Ma J."/>
        </authorList>
    </citation>
    <scope>NUCLEOTIDE SEQUENCE [LARGE SCALE GENOMIC DNA]</scope>
    <source>
        <strain evidence="3">CCUG 63419</strain>
    </source>
</reference>
<dbReference type="EMBL" id="JBHTIT010000001">
    <property type="protein sequence ID" value="MFD0948911.1"/>
    <property type="molecule type" value="Genomic_DNA"/>
</dbReference>
<keyword evidence="1" id="KW-0175">Coiled coil</keyword>
<evidence type="ECO:0000256" key="1">
    <source>
        <dbReference type="SAM" id="Coils"/>
    </source>
</evidence>
<organism evidence="2 3">
    <name type="scientific">Paraperlucidibaca wandonensis</name>
    <dbReference type="NCBI Taxonomy" id="1268273"/>
    <lineage>
        <taxon>Bacteria</taxon>
        <taxon>Pseudomonadati</taxon>
        <taxon>Pseudomonadota</taxon>
        <taxon>Gammaproteobacteria</taxon>
        <taxon>Moraxellales</taxon>
        <taxon>Moraxellaceae</taxon>
        <taxon>Paraperlucidibaca</taxon>
    </lineage>
</organism>
<evidence type="ECO:0000313" key="2">
    <source>
        <dbReference type="EMBL" id="MFD0948911.1"/>
    </source>
</evidence>
<feature type="coiled-coil region" evidence="1">
    <location>
        <begin position="59"/>
        <end position="107"/>
    </location>
</feature>
<protein>
    <submittedName>
        <fullName evidence="2">FimV family protein</fullName>
    </submittedName>
</protein>
<dbReference type="RefSeq" id="WP_340676154.1">
    <property type="nucleotide sequence ID" value="NZ_JBHTIT010000001.1"/>
</dbReference>
<gene>
    <name evidence="2" type="ORF">ACFQ0F_00625</name>
</gene>
<accession>A0ABW3HBQ1</accession>
<proteinExistence type="predicted"/>
<keyword evidence="3" id="KW-1185">Reference proteome</keyword>
<dbReference type="Proteomes" id="UP001597044">
    <property type="component" value="Unassembled WGS sequence"/>
</dbReference>
<name>A0ABW3HBQ1_9GAMM</name>
<comment type="caution">
    <text evidence="2">The sequence shown here is derived from an EMBL/GenBank/DDBJ whole genome shotgun (WGS) entry which is preliminary data.</text>
</comment>
<sequence>MKRLIILALTIIVVFSGWRWWQASQPAANDAEVNAESALTTGKQEPLAMPENATSAEALVLTQESVDALKAENDELESRIADLEQQSKDAQQLIELKAARLQELAEKPDAQ</sequence>